<protein>
    <recommendedName>
        <fullName evidence="3">Reverse transcriptase zinc-binding domain-containing protein</fullName>
    </recommendedName>
</protein>
<dbReference type="OrthoDB" id="1428403at2759"/>
<evidence type="ECO:0008006" key="3">
    <source>
        <dbReference type="Google" id="ProtNLM"/>
    </source>
</evidence>
<organism evidence="1 2">
    <name type="scientific">Trifolium subterraneum</name>
    <name type="common">Subterranean clover</name>
    <dbReference type="NCBI Taxonomy" id="3900"/>
    <lineage>
        <taxon>Eukaryota</taxon>
        <taxon>Viridiplantae</taxon>
        <taxon>Streptophyta</taxon>
        <taxon>Embryophyta</taxon>
        <taxon>Tracheophyta</taxon>
        <taxon>Spermatophyta</taxon>
        <taxon>Magnoliopsida</taxon>
        <taxon>eudicotyledons</taxon>
        <taxon>Gunneridae</taxon>
        <taxon>Pentapetalae</taxon>
        <taxon>rosids</taxon>
        <taxon>fabids</taxon>
        <taxon>Fabales</taxon>
        <taxon>Fabaceae</taxon>
        <taxon>Papilionoideae</taxon>
        <taxon>50 kb inversion clade</taxon>
        <taxon>NPAAA clade</taxon>
        <taxon>Hologalegina</taxon>
        <taxon>IRL clade</taxon>
        <taxon>Trifolieae</taxon>
        <taxon>Trifolium</taxon>
    </lineage>
</organism>
<evidence type="ECO:0000313" key="2">
    <source>
        <dbReference type="Proteomes" id="UP000242715"/>
    </source>
</evidence>
<name>A0A2Z6MCG7_TRISU</name>
<accession>A0A2Z6MCG7</accession>
<evidence type="ECO:0000313" key="1">
    <source>
        <dbReference type="EMBL" id="GAU20281.1"/>
    </source>
</evidence>
<dbReference type="EMBL" id="DF973211">
    <property type="protein sequence ID" value="GAU20281.1"/>
    <property type="molecule type" value="Genomic_DNA"/>
</dbReference>
<proteinExistence type="predicted"/>
<dbReference type="Proteomes" id="UP000242715">
    <property type="component" value="Unassembled WGS sequence"/>
</dbReference>
<keyword evidence="2" id="KW-1185">Reference proteome</keyword>
<sequence length="149" mass="17753">MEAHVPDNASWIIKAIMLHRNDTHQNQVWLKMLNAPKFSMKKMYMAIHDRALSVVWRTLFYGNMARPRALVNLWLACHESETKGIWRKILEWIQIDHNPLGWHQEVEWIIQNDVSFDNVGHTYRQTDEKIIDAIVYRGWTNRKLKDTSS</sequence>
<reference evidence="2" key="1">
    <citation type="journal article" date="2017" name="Front. Plant Sci.">
        <title>Climate Clever Clovers: New Paradigm to Reduce the Environmental Footprint of Ruminants by Breeding Low Methanogenic Forages Utilizing Haplotype Variation.</title>
        <authorList>
            <person name="Kaur P."/>
            <person name="Appels R."/>
            <person name="Bayer P.E."/>
            <person name="Keeble-Gagnere G."/>
            <person name="Wang J."/>
            <person name="Hirakawa H."/>
            <person name="Shirasawa K."/>
            <person name="Vercoe P."/>
            <person name="Stefanova K."/>
            <person name="Durmic Z."/>
            <person name="Nichols P."/>
            <person name="Revell C."/>
            <person name="Isobe S.N."/>
            <person name="Edwards D."/>
            <person name="Erskine W."/>
        </authorList>
    </citation>
    <scope>NUCLEOTIDE SEQUENCE [LARGE SCALE GENOMIC DNA]</scope>
    <source>
        <strain evidence="2">cv. Daliak</strain>
    </source>
</reference>
<gene>
    <name evidence="1" type="ORF">TSUD_337620</name>
</gene>
<dbReference type="AlphaFoldDB" id="A0A2Z6MCG7"/>